<protein>
    <submittedName>
        <fullName evidence="2">Uncharacterized protein LOC112053379</fullName>
    </submittedName>
</protein>
<reference evidence="2" key="1">
    <citation type="submission" date="2025-08" db="UniProtKB">
        <authorList>
            <consortium name="RefSeq"/>
        </authorList>
    </citation>
    <scope>IDENTIFICATION</scope>
</reference>
<dbReference type="RefSeq" id="XP_023948549.2">
    <property type="nucleotide sequence ID" value="XM_024092781.2"/>
</dbReference>
<dbReference type="KEGG" id="bany:112053379"/>
<dbReference type="OrthoDB" id="7200114at2759"/>
<organism evidence="1 2">
    <name type="scientific">Bicyclus anynana</name>
    <name type="common">Squinting bush brown butterfly</name>
    <dbReference type="NCBI Taxonomy" id="110368"/>
    <lineage>
        <taxon>Eukaryota</taxon>
        <taxon>Metazoa</taxon>
        <taxon>Ecdysozoa</taxon>
        <taxon>Arthropoda</taxon>
        <taxon>Hexapoda</taxon>
        <taxon>Insecta</taxon>
        <taxon>Pterygota</taxon>
        <taxon>Neoptera</taxon>
        <taxon>Endopterygota</taxon>
        <taxon>Lepidoptera</taxon>
        <taxon>Glossata</taxon>
        <taxon>Ditrysia</taxon>
        <taxon>Papilionoidea</taxon>
        <taxon>Nymphalidae</taxon>
        <taxon>Satyrinae</taxon>
        <taxon>Satyrini</taxon>
        <taxon>Mycalesina</taxon>
        <taxon>Bicyclus</taxon>
    </lineage>
</organism>
<dbReference type="AlphaFoldDB" id="A0A6J1NNR5"/>
<proteinExistence type="predicted"/>
<dbReference type="Gene3D" id="3.40.630.30">
    <property type="match status" value="1"/>
</dbReference>
<dbReference type="GeneID" id="112053379"/>
<gene>
    <name evidence="2" type="primary">LOC112053379</name>
</gene>
<dbReference type="Proteomes" id="UP001652582">
    <property type="component" value="Chromosome 11"/>
</dbReference>
<evidence type="ECO:0000313" key="1">
    <source>
        <dbReference type="Proteomes" id="UP001652582"/>
    </source>
</evidence>
<sequence>MSDASSSSKIWTRFESKKPDGSIIKLKIENRPVEPENDVFEFLMEHFVTEEAVHKASGVSKNADAVKEYRELMTLVFTAVPIHATACCIDDDSDTRGKILGLSVVQLMRNTDKFEDLIKDMVFKTEEMQRLLYAAKVLDGYTEDKSEYDIFYYGRGVIVHPDYRRLGIAVELVRVRELICKDTVISMTCAWMSARGSQKAAEINSWRTMSEVPREELEEKTGFTFDKNLPSFKFMFKDVLI</sequence>
<evidence type="ECO:0000313" key="2">
    <source>
        <dbReference type="RefSeq" id="XP_023948549.2"/>
    </source>
</evidence>
<keyword evidence="1" id="KW-1185">Reference proteome</keyword>
<name>A0A6J1NNR5_BICAN</name>
<accession>A0A6J1NNR5</accession>